<dbReference type="EMBL" id="FP565575">
    <property type="protein sequence ID" value="CBE68078.1"/>
    <property type="molecule type" value="Genomic_DNA"/>
</dbReference>
<feature type="domain" description="Galactose-1-phosphate uridyl transferase N-terminal" evidence="10">
    <location>
        <begin position="5"/>
        <end position="176"/>
    </location>
</feature>
<evidence type="ECO:0000256" key="7">
    <source>
        <dbReference type="PIRSR" id="PIRSR000808-1"/>
    </source>
</evidence>
<evidence type="ECO:0000256" key="3">
    <source>
        <dbReference type="ARBA" id="ARBA00022695"/>
    </source>
</evidence>
<dbReference type="EC" id="2.7.7.12" evidence="12"/>
<dbReference type="STRING" id="671143.DAMO_1017"/>
<evidence type="ECO:0000256" key="6">
    <source>
        <dbReference type="ARBA" id="ARBA00023277"/>
    </source>
</evidence>
<evidence type="ECO:0000256" key="2">
    <source>
        <dbReference type="ARBA" id="ARBA00022679"/>
    </source>
</evidence>
<dbReference type="GO" id="GO:0008108">
    <property type="term" value="F:UDP-glucose:hexose-1-phosphate uridylyltransferase activity"/>
    <property type="evidence" value="ECO:0007669"/>
    <property type="project" value="UniProtKB-EC"/>
</dbReference>
<accession>D5MMX8</accession>
<protein>
    <submittedName>
        <fullName evidence="12">Galactose-1-phosphate uridylyltransferase</fullName>
        <ecNumber evidence="12">2.7.7.12</ecNumber>
    </submittedName>
</protein>
<keyword evidence="2 12" id="KW-0808">Transferase</keyword>
<evidence type="ECO:0000256" key="1">
    <source>
        <dbReference type="ARBA" id="ARBA00010951"/>
    </source>
</evidence>
<feature type="region of interest" description="Disordered" evidence="9">
    <location>
        <begin position="20"/>
        <end position="39"/>
    </location>
</feature>
<evidence type="ECO:0000259" key="10">
    <source>
        <dbReference type="Pfam" id="PF01087"/>
    </source>
</evidence>
<comment type="cofactor">
    <cofactor evidence="8">
        <name>Zn(2+)</name>
        <dbReference type="ChEBI" id="CHEBI:29105"/>
    </cofactor>
    <text evidence="8">Binds 1 zinc ion per subunit.</text>
</comment>
<dbReference type="HOGENOM" id="CLU_029960_1_0_0"/>
<keyword evidence="5 8" id="KW-0862">Zinc</keyword>
<keyword evidence="4 8" id="KW-0479">Metal-binding</keyword>
<evidence type="ECO:0000256" key="9">
    <source>
        <dbReference type="SAM" id="MobiDB-lite"/>
    </source>
</evidence>
<evidence type="ECO:0000313" key="13">
    <source>
        <dbReference type="Proteomes" id="UP000006898"/>
    </source>
</evidence>
<name>D5MMX8_METO1</name>
<keyword evidence="3 12" id="KW-0548">Nucleotidyltransferase</keyword>
<keyword evidence="6" id="KW-0119">Carbohydrate metabolism</keyword>
<dbReference type="KEGG" id="mox:DAMO_1017"/>
<dbReference type="eggNOG" id="COG1085">
    <property type="taxonomic scope" value="Bacteria"/>
</dbReference>
<dbReference type="Pfam" id="PF02744">
    <property type="entry name" value="GalP_UDP_tr_C"/>
    <property type="match status" value="1"/>
</dbReference>
<evidence type="ECO:0000259" key="11">
    <source>
        <dbReference type="Pfam" id="PF02744"/>
    </source>
</evidence>
<dbReference type="AlphaFoldDB" id="D5MMX8"/>
<dbReference type="SUPFAM" id="SSF54197">
    <property type="entry name" value="HIT-like"/>
    <property type="match status" value="2"/>
</dbReference>
<gene>
    <name evidence="12" type="ORF">DAMO_1017</name>
</gene>
<dbReference type="PANTHER" id="PTHR42763:SF1">
    <property type="entry name" value="UDP-GLUCOSE--HEXOSE-1-PHOSPHATE URIDYLYLTRANSFERASE"/>
    <property type="match status" value="1"/>
</dbReference>
<evidence type="ECO:0000256" key="8">
    <source>
        <dbReference type="PIRSR" id="PIRSR000808-3"/>
    </source>
</evidence>
<dbReference type="InterPro" id="IPR005849">
    <property type="entry name" value="GalP_Utransf_N"/>
</dbReference>
<dbReference type="InterPro" id="IPR053177">
    <property type="entry name" value="ADP-glucose_phosphorylase"/>
</dbReference>
<evidence type="ECO:0000256" key="5">
    <source>
        <dbReference type="ARBA" id="ARBA00022833"/>
    </source>
</evidence>
<dbReference type="InterPro" id="IPR036265">
    <property type="entry name" value="HIT-like_sf"/>
</dbReference>
<feature type="domain" description="Galactose-1-phosphate uridyl transferase C-terminal" evidence="11">
    <location>
        <begin position="191"/>
        <end position="297"/>
    </location>
</feature>
<dbReference type="Pfam" id="PF01087">
    <property type="entry name" value="GalP_UDP_transf"/>
    <property type="match status" value="1"/>
</dbReference>
<feature type="binding site" evidence="8">
    <location>
        <position position="41"/>
    </location>
    <ligand>
        <name>Zn(2+)</name>
        <dbReference type="ChEBI" id="CHEBI:29105"/>
    </ligand>
</feature>
<proteinExistence type="inferred from homology"/>
<reference evidence="12 13" key="1">
    <citation type="journal article" date="2010" name="Nature">
        <title>Nitrite-driven anaerobic methane oxidation by oxygenic bacteria.</title>
        <authorList>
            <person name="Ettwig K.F."/>
            <person name="Butler M.K."/>
            <person name="Le Paslier D."/>
            <person name="Pelletier E."/>
            <person name="Mangenot S."/>
            <person name="Kuypers M.M.M."/>
            <person name="Schreiber F."/>
            <person name="Dutilh B.E."/>
            <person name="Zedelius J."/>
            <person name="de Beer D."/>
            <person name="Gloerich J."/>
            <person name="Wessels H.J.C.T."/>
            <person name="van Allen T."/>
            <person name="Luesken F."/>
            <person name="Wu M."/>
            <person name="van de Pas-Schoonen K.T."/>
            <person name="Op den Camp H.J.M."/>
            <person name="Janssen-Megens E.M."/>
            <person name="Francoijs K-J."/>
            <person name="Stunnenberg H."/>
            <person name="Weissenbach J."/>
            <person name="Jetten M.S.M."/>
            <person name="Strous M."/>
        </authorList>
    </citation>
    <scope>NUCLEOTIDE SEQUENCE [LARGE SCALE GENOMIC DNA]</scope>
</reference>
<feature type="binding site" evidence="8">
    <location>
        <position position="164"/>
    </location>
    <ligand>
        <name>Zn(2+)</name>
        <dbReference type="ChEBI" id="CHEBI:29105"/>
    </ligand>
</feature>
<dbReference type="PANTHER" id="PTHR42763">
    <property type="entry name" value="ADP-GLUCOSE PHOSPHORYLASE"/>
    <property type="match status" value="1"/>
</dbReference>
<sequence>MGELRRDPVRNRWVVIDSERPDRDAGLKVEAQPPPPLSGPCPLCPGNELMTPPEIMAFGEPSRQRNQTGWWVRVTPDLQPLCRIEGDFDRRPEGPFDVMNAVGAHEIVIESPQHHSTWAEFSEQQLERVLRAYRLRSLDLRLDERFRSLIVVKNHADAAGILSHPHSHVLAFPFVPYGIEEELRGCREFYARKERCAFCDIILHERVSRVRRVAETEHFVVVTPFASRFPFETWVLPLRHASDFAKIGERELVDLAGLMKRMMQMVGKVLGNQSCTIVLHSAPFDEPHRHDYHWHLEIIPKTAPVAAFGWGARLFVNPIPPEEAAVLMAPQM</sequence>
<dbReference type="Proteomes" id="UP000006898">
    <property type="component" value="Chromosome"/>
</dbReference>
<feature type="binding site" evidence="8">
    <location>
        <position position="114"/>
    </location>
    <ligand>
        <name>Zn(2+)</name>
        <dbReference type="ChEBI" id="CHEBI:29105"/>
    </ligand>
</feature>
<dbReference type="GO" id="GO:0006012">
    <property type="term" value="P:galactose metabolic process"/>
    <property type="evidence" value="ECO:0007669"/>
    <property type="project" value="InterPro"/>
</dbReference>
<feature type="binding site" evidence="8">
    <location>
        <position position="44"/>
    </location>
    <ligand>
        <name>Zn(2+)</name>
        <dbReference type="ChEBI" id="CHEBI:29105"/>
    </ligand>
</feature>
<dbReference type="PIRSF" id="PIRSF000808">
    <property type="entry name" value="GalT"/>
    <property type="match status" value="1"/>
</dbReference>
<dbReference type="Gene3D" id="3.30.428.10">
    <property type="entry name" value="HIT-like"/>
    <property type="match status" value="2"/>
</dbReference>
<evidence type="ECO:0000313" key="12">
    <source>
        <dbReference type="EMBL" id="CBE68078.1"/>
    </source>
</evidence>
<evidence type="ECO:0000256" key="4">
    <source>
        <dbReference type="ARBA" id="ARBA00022723"/>
    </source>
</evidence>
<organism evidence="12 13">
    <name type="scientific">Methylomirabilis oxygeniifera</name>
    <dbReference type="NCBI Taxonomy" id="671143"/>
    <lineage>
        <taxon>Bacteria</taxon>
        <taxon>Candidatus Methylomirabilota</taxon>
        <taxon>Candidatus Methylomirabilia</taxon>
        <taxon>Candidatus Methylomirabilales</taxon>
        <taxon>Candidatus Methylomirabilaceae</taxon>
        <taxon>Candidatus Methylomirabilis</taxon>
    </lineage>
</organism>
<dbReference type="GO" id="GO:0008270">
    <property type="term" value="F:zinc ion binding"/>
    <property type="evidence" value="ECO:0007669"/>
    <property type="project" value="InterPro"/>
</dbReference>
<dbReference type="InterPro" id="IPR005850">
    <property type="entry name" value="GalP_Utransf_C"/>
</dbReference>
<dbReference type="InterPro" id="IPR001937">
    <property type="entry name" value="GalP_UDPtransf1"/>
</dbReference>
<dbReference type="PATRIC" id="fig|671143.5.peg.890"/>
<feature type="active site" description="Tele-UMP-histidine intermediate" evidence="7">
    <location>
        <position position="166"/>
    </location>
</feature>
<comment type="similarity">
    <text evidence="1">Belongs to the galactose-1-phosphate uridylyltransferase type 1 family.</text>
</comment>